<organism evidence="2 3">
    <name type="scientific">Phytophthora sojae (strain P6497)</name>
    <name type="common">Soybean stem and root rot agent</name>
    <name type="synonym">Phytophthora megasperma f. sp. glycines</name>
    <dbReference type="NCBI Taxonomy" id="1094619"/>
    <lineage>
        <taxon>Eukaryota</taxon>
        <taxon>Sar</taxon>
        <taxon>Stramenopiles</taxon>
        <taxon>Oomycota</taxon>
        <taxon>Peronosporomycetes</taxon>
        <taxon>Peronosporales</taxon>
        <taxon>Peronosporaceae</taxon>
        <taxon>Phytophthora</taxon>
    </lineage>
</organism>
<dbReference type="RefSeq" id="XP_009527647.1">
    <property type="nucleotide sequence ID" value="XM_009529352.1"/>
</dbReference>
<feature type="region of interest" description="Disordered" evidence="1">
    <location>
        <begin position="1"/>
        <end position="27"/>
    </location>
</feature>
<name>G4ZGE4_PHYSP</name>
<evidence type="ECO:0000256" key="1">
    <source>
        <dbReference type="SAM" id="MobiDB-lite"/>
    </source>
</evidence>
<evidence type="ECO:0000313" key="2">
    <source>
        <dbReference type="EMBL" id="EGZ18589.1"/>
    </source>
</evidence>
<reference evidence="2 3" key="1">
    <citation type="journal article" date="2006" name="Science">
        <title>Phytophthora genome sequences uncover evolutionary origins and mechanisms of pathogenesis.</title>
        <authorList>
            <person name="Tyler B.M."/>
            <person name="Tripathy S."/>
            <person name="Zhang X."/>
            <person name="Dehal P."/>
            <person name="Jiang R.H."/>
            <person name="Aerts A."/>
            <person name="Arredondo F.D."/>
            <person name="Baxter L."/>
            <person name="Bensasson D."/>
            <person name="Beynon J.L."/>
            <person name="Chapman J."/>
            <person name="Damasceno C.M."/>
            <person name="Dorrance A.E."/>
            <person name="Dou D."/>
            <person name="Dickerman A.W."/>
            <person name="Dubchak I.L."/>
            <person name="Garbelotto M."/>
            <person name="Gijzen M."/>
            <person name="Gordon S.G."/>
            <person name="Govers F."/>
            <person name="Grunwald N.J."/>
            <person name="Huang W."/>
            <person name="Ivors K.L."/>
            <person name="Jones R.W."/>
            <person name="Kamoun S."/>
            <person name="Krampis K."/>
            <person name="Lamour K.H."/>
            <person name="Lee M.K."/>
            <person name="McDonald W.H."/>
            <person name="Medina M."/>
            <person name="Meijer H.J."/>
            <person name="Nordberg E.K."/>
            <person name="Maclean D.J."/>
            <person name="Ospina-Giraldo M.D."/>
            <person name="Morris P.F."/>
            <person name="Phuntumart V."/>
            <person name="Putnam N.H."/>
            <person name="Rash S."/>
            <person name="Rose J.K."/>
            <person name="Sakihama Y."/>
            <person name="Salamov A.A."/>
            <person name="Savidor A."/>
            <person name="Scheuring C.F."/>
            <person name="Smith B.M."/>
            <person name="Sobral B.W."/>
            <person name="Terry A."/>
            <person name="Torto-Alalibo T.A."/>
            <person name="Win J."/>
            <person name="Xu Z."/>
            <person name="Zhang H."/>
            <person name="Grigoriev I.V."/>
            <person name="Rokhsar D.S."/>
            <person name="Boore J.L."/>
        </authorList>
    </citation>
    <scope>NUCLEOTIDE SEQUENCE [LARGE SCALE GENOMIC DNA]</scope>
    <source>
        <strain evidence="2 3">P6497</strain>
    </source>
</reference>
<evidence type="ECO:0000313" key="3">
    <source>
        <dbReference type="Proteomes" id="UP000002640"/>
    </source>
</evidence>
<dbReference type="KEGG" id="psoj:PHYSODRAFT_332340"/>
<dbReference type="AlphaFoldDB" id="G4ZGE4"/>
<dbReference type="InParanoid" id="G4ZGE4"/>
<protein>
    <submittedName>
        <fullName evidence="2">Uncharacterized protein</fullName>
    </submittedName>
</protein>
<feature type="compositionally biased region" description="Pro residues" evidence="1">
    <location>
        <begin position="1"/>
        <end position="10"/>
    </location>
</feature>
<proteinExistence type="predicted"/>
<dbReference type="GeneID" id="20646446"/>
<gene>
    <name evidence="2" type="ORF">PHYSODRAFT_332340</name>
</gene>
<sequence>MKRPPSPPRQHNPVNETKHRRTADADDAMYSPALKRLKFARFPMQIASLPHGLKSIDTLLMTPAEAIVEAANTSQLKWLRSRLDQHDSKVRNEAMIAAASDGYITAVRVLTLEVIGATTEKLDPACRQVPTDAAAAAARNGHLIVVELLLLEIVADKSAEFLEEDESGSGSVPTHDAAWNRKSIRWWAS</sequence>
<dbReference type="EMBL" id="JH159154">
    <property type="protein sequence ID" value="EGZ18589.1"/>
    <property type="molecule type" value="Genomic_DNA"/>
</dbReference>
<dbReference type="Proteomes" id="UP000002640">
    <property type="component" value="Unassembled WGS sequence"/>
</dbReference>
<dbReference type="SMR" id="G4ZGE4"/>
<keyword evidence="3" id="KW-1185">Reference proteome</keyword>
<accession>G4ZGE4</accession>